<dbReference type="EMBL" id="JAATIQ010000009">
    <property type="protein sequence ID" value="KAF4401873.1"/>
    <property type="molecule type" value="Genomic_DNA"/>
</dbReference>
<gene>
    <name evidence="2" type="ORF">G4B88_017385</name>
</gene>
<sequence>MHSERLHGPFGHGGHQSVLLECFLNNKGSFLKLSVLRNNKLNKIIVPEEERAKGWSELQECLNRIVKRKATDLHERSSQKREEQKAGGNTLQRSWVNVVKQAANPAPKIQHNHVKSHVIVTARNRGKIEWKELYPEINLGFKPKDLYPEKRFNQPKFYEYMRSKAQPRDWSLAIILTRDNTHADWSTIFYNLSRELKRKLMVSQLFDDRCIIWCKDEKEREELVKVQRMLVPGAQSSVTFSLWSWDNQKEKVKVECRGSWIGVQGLPLNLWHMKIFRKIGDMCGRLLDVDKDTAEANFLSHLRLQLMGDDFGFFPETITLHHEKMNIELKLFKLNDLSYRFHGCFNTYWYQDFDDDKVFRIGEATEGEEKEDEEDKQLEEELRWRR</sequence>
<name>A0A7J6I2Y2_CANSA</name>
<evidence type="ECO:0000313" key="3">
    <source>
        <dbReference type="Proteomes" id="UP000583929"/>
    </source>
</evidence>
<keyword evidence="3" id="KW-1185">Reference proteome</keyword>
<feature type="compositionally biased region" description="Acidic residues" evidence="1">
    <location>
        <begin position="365"/>
        <end position="378"/>
    </location>
</feature>
<comment type="caution">
    <text evidence="2">The sequence shown here is derived from an EMBL/GenBank/DDBJ whole genome shotgun (WGS) entry which is preliminary data.</text>
</comment>
<protein>
    <recommendedName>
        <fullName evidence="4">DUF4283 domain-containing protein</fullName>
    </recommendedName>
</protein>
<reference evidence="2 3" key="1">
    <citation type="journal article" date="2020" name="bioRxiv">
        <title>Sequence and annotation of 42 cannabis genomes reveals extensive copy number variation in cannabinoid synthesis and pathogen resistance genes.</title>
        <authorList>
            <person name="Mckernan K.J."/>
            <person name="Helbert Y."/>
            <person name="Kane L.T."/>
            <person name="Ebling H."/>
            <person name="Zhang L."/>
            <person name="Liu B."/>
            <person name="Eaton Z."/>
            <person name="Mclaughlin S."/>
            <person name="Kingan S."/>
            <person name="Baybayan P."/>
            <person name="Concepcion G."/>
            <person name="Jordan M."/>
            <person name="Riva A."/>
            <person name="Barbazuk W."/>
            <person name="Harkins T."/>
        </authorList>
    </citation>
    <scope>NUCLEOTIDE SEQUENCE [LARGE SCALE GENOMIC DNA]</scope>
    <source>
        <strain evidence="3">cv. Jamaican Lion 4</strain>
        <tissue evidence="2">Leaf</tissue>
    </source>
</reference>
<evidence type="ECO:0008006" key="4">
    <source>
        <dbReference type="Google" id="ProtNLM"/>
    </source>
</evidence>
<dbReference type="AlphaFoldDB" id="A0A7J6I2Y2"/>
<organism evidence="2 3">
    <name type="scientific">Cannabis sativa</name>
    <name type="common">Hemp</name>
    <name type="synonym">Marijuana</name>
    <dbReference type="NCBI Taxonomy" id="3483"/>
    <lineage>
        <taxon>Eukaryota</taxon>
        <taxon>Viridiplantae</taxon>
        <taxon>Streptophyta</taxon>
        <taxon>Embryophyta</taxon>
        <taxon>Tracheophyta</taxon>
        <taxon>Spermatophyta</taxon>
        <taxon>Magnoliopsida</taxon>
        <taxon>eudicotyledons</taxon>
        <taxon>Gunneridae</taxon>
        <taxon>Pentapetalae</taxon>
        <taxon>rosids</taxon>
        <taxon>fabids</taxon>
        <taxon>Rosales</taxon>
        <taxon>Cannabaceae</taxon>
        <taxon>Cannabis</taxon>
    </lineage>
</organism>
<feature type="region of interest" description="Disordered" evidence="1">
    <location>
        <begin position="364"/>
        <end position="386"/>
    </location>
</feature>
<dbReference type="PANTHER" id="PTHR34427">
    <property type="entry name" value="DUF4283 DOMAIN PROTEIN"/>
    <property type="match status" value="1"/>
</dbReference>
<proteinExistence type="predicted"/>
<accession>A0A7J6I2Y2</accession>
<evidence type="ECO:0000256" key="1">
    <source>
        <dbReference type="SAM" id="MobiDB-lite"/>
    </source>
</evidence>
<dbReference type="Proteomes" id="UP000583929">
    <property type="component" value="Unassembled WGS sequence"/>
</dbReference>
<evidence type="ECO:0000313" key="2">
    <source>
        <dbReference type="EMBL" id="KAF4401873.1"/>
    </source>
</evidence>
<dbReference type="PANTHER" id="PTHR34427:SF5">
    <property type="entry name" value="DUF4283 DOMAIN-CONTAINING PROTEIN"/>
    <property type="match status" value="1"/>
</dbReference>